<organism evidence="2 3">
    <name type="scientific">Chelatococcus caeni</name>
    <dbReference type="NCBI Taxonomy" id="1348468"/>
    <lineage>
        <taxon>Bacteria</taxon>
        <taxon>Pseudomonadati</taxon>
        <taxon>Pseudomonadota</taxon>
        <taxon>Alphaproteobacteria</taxon>
        <taxon>Hyphomicrobiales</taxon>
        <taxon>Chelatococcaceae</taxon>
        <taxon>Chelatococcus</taxon>
    </lineage>
</organism>
<dbReference type="Proteomes" id="UP000577362">
    <property type="component" value="Unassembled WGS sequence"/>
</dbReference>
<evidence type="ECO:0000313" key="2">
    <source>
        <dbReference type="EMBL" id="MBB4018710.1"/>
    </source>
</evidence>
<gene>
    <name evidence="2" type="ORF">GGR16_003757</name>
</gene>
<evidence type="ECO:0000313" key="3">
    <source>
        <dbReference type="Proteomes" id="UP000577362"/>
    </source>
</evidence>
<protein>
    <submittedName>
        <fullName evidence="2">Uncharacterized protein</fullName>
    </submittedName>
</protein>
<feature type="region of interest" description="Disordered" evidence="1">
    <location>
        <begin position="109"/>
        <end position="146"/>
    </location>
</feature>
<name>A0A840C0H0_9HYPH</name>
<accession>A0A840C0H0</accession>
<reference evidence="2 3" key="1">
    <citation type="submission" date="2020-08" db="EMBL/GenBank/DDBJ databases">
        <title>Genomic Encyclopedia of Type Strains, Phase IV (KMG-IV): sequencing the most valuable type-strain genomes for metagenomic binning, comparative biology and taxonomic classification.</title>
        <authorList>
            <person name="Goeker M."/>
        </authorList>
    </citation>
    <scope>NUCLEOTIDE SEQUENCE [LARGE SCALE GENOMIC DNA]</scope>
    <source>
        <strain evidence="2 3">DSM 103737</strain>
    </source>
</reference>
<keyword evidence="3" id="KW-1185">Reference proteome</keyword>
<comment type="caution">
    <text evidence="2">The sequence shown here is derived from an EMBL/GenBank/DDBJ whole genome shotgun (WGS) entry which is preliminary data.</text>
</comment>
<proteinExistence type="predicted"/>
<feature type="compositionally biased region" description="Low complexity" evidence="1">
    <location>
        <begin position="109"/>
        <end position="121"/>
    </location>
</feature>
<feature type="region of interest" description="Disordered" evidence="1">
    <location>
        <begin position="1"/>
        <end position="27"/>
    </location>
</feature>
<evidence type="ECO:0000256" key="1">
    <source>
        <dbReference type="SAM" id="MobiDB-lite"/>
    </source>
</evidence>
<dbReference type="AlphaFoldDB" id="A0A840C0H0"/>
<dbReference type="EMBL" id="JACIEN010000005">
    <property type="protein sequence ID" value="MBB4018710.1"/>
    <property type="molecule type" value="Genomic_DNA"/>
</dbReference>
<sequence length="146" mass="14318">MAPLAARVDVQPAPRSPAELLRQHPHGGPGLTRAVTAYLIAGPAGVGPLLTAVRRSAPGQRTAAAQGIACAVEALRDVDAAASAAVSRAVAGGDDEGFKDLLETATCASEAAETAATSEPAGPVPPPIALGGGHAPAARIVSPSRP</sequence>